<proteinExistence type="predicted"/>
<keyword evidence="2" id="KW-1185">Reference proteome</keyword>
<gene>
    <name evidence="1" type="ORF">ANN_15103</name>
</gene>
<accession>A0ABQ8SZD1</accession>
<name>A0ABQ8SZD1_PERAM</name>
<dbReference type="Proteomes" id="UP001148838">
    <property type="component" value="Unassembled WGS sequence"/>
</dbReference>
<comment type="caution">
    <text evidence="1">The sequence shown here is derived from an EMBL/GenBank/DDBJ whole genome shotgun (WGS) entry which is preliminary data.</text>
</comment>
<protein>
    <submittedName>
        <fullName evidence="1">Uncharacterized protein</fullName>
    </submittedName>
</protein>
<dbReference type="EMBL" id="JAJSOF020000019">
    <property type="protein sequence ID" value="KAJ4439146.1"/>
    <property type="molecule type" value="Genomic_DNA"/>
</dbReference>
<organism evidence="1 2">
    <name type="scientific">Periplaneta americana</name>
    <name type="common">American cockroach</name>
    <name type="synonym">Blatta americana</name>
    <dbReference type="NCBI Taxonomy" id="6978"/>
    <lineage>
        <taxon>Eukaryota</taxon>
        <taxon>Metazoa</taxon>
        <taxon>Ecdysozoa</taxon>
        <taxon>Arthropoda</taxon>
        <taxon>Hexapoda</taxon>
        <taxon>Insecta</taxon>
        <taxon>Pterygota</taxon>
        <taxon>Neoptera</taxon>
        <taxon>Polyneoptera</taxon>
        <taxon>Dictyoptera</taxon>
        <taxon>Blattodea</taxon>
        <taxon>Blattoidea</taxon>
        <taxon>Blattidae</taxon>
        <taxon>Blattinae</taxon>
        <taxon>Periplaneta</taxon>
    </lineage>
</organism>
<sequence length="114" mass="13324">MAPKSMINEFTSSNTAKNERKKFREIFDPKFNIEFKISHTDTCGKCDNVQKELNDGRQTQRHVTKITAIETVRNLIVHRINGPNNNKRFSEIAKKRDKIHVIAMDCHRHYLAQS</sequence>
<reference evidence="1 2" key="1">
    <citation type="journal article" date="2022" name="Allergy">
        <title>Genome assembly and annotation of Periplaneta americana reveal a comprehensive cockroach allergen profile.</title>
        <authorList>
            <person name="Wang L."/>
            <person name="Xiong Q."/>
            <person name="Saelim N."/>
            <person name="Wang L."/>
            <person name="Nong W."/>
            <person name="Wan A.T."/>
            <person name="Shi M."/>
            <person name="Liu X."/>
            <person name="Cao Q."/>
            <person name="Hui J.H.L."/>
            <person name="Sookrung N."/>
            <person name="Leung T.F."/>
            <person name="Tungtrongchitr A."/>
            <person name="Tsui S.K.W."/>
        </authorList>
    </citation>
    <scope>NUCLEOTIDE SEQUENCE [LARGE SCALE GENOMIC DNA]</scope>
    <source>
        <strain evidence="1">PWHHKU_190912</strain>
    </source>
</reference>
<evidence type="ECO:0000313" key="1">
    <source>
        <dbReference type="EMBL" id="KAJ4439146.1"/>
    </source>
</evidence>
<evidence type="ECO:0000313" key="2">
    <source>
        <dbReference type="Proteomes" id="UP001148838"/>
    </source>
</evidence>